<dbReference type="SMART" id="SM00986">
    <property type="entry name" value="UDG"/>
    <property type="match status" value="1"/>
</dbReference>
<comment type="similarity">
    <text evidence="1">Belongs to the uracil-DNA glycosylase (UDG) superfamily. Type 4 (UDGa) family.</text>
</comment>
<dbReference type="RefSeq" id="WP_013568419.1">
    <property type="nucleotide sequence ID" value="NC_014963.1"/>
</dbReference>
<protein>
    <recommendedName>
        <fullName evidence="2">Type-4 uracil-DNA glycosylase</fullName>
    </recommendedName>
</protein>
<evidence type="ECO:0000313" key="11">
    <source>
        <dbReference type="EMBL" id="ADV82686.1"/>
    </source>
</evidence>
<dbReference type="SMART" id="SM00987">
    <property type="entry name" value="UreE_C"/>
    <property type="match status" value="1"/>
</dbReference>
<dbReference type="InterPro" id="IPR005273">
    <property type="entry name" value="Ura-DNA_glyco_family4"/>
</dbReference>
<organism evidence="11 12">
    <name type="scientific">Terriglobus saanensis (strain ATCC BAA-1853 / DSM 23119 / SP1PR4)</name>
    <dbReference type="NCBI Taxonomy" id="401053"/>
    <lineage>
        <taxon>Bacteria</taxon>
        <taxon>Pseudomonadati</taxon>
        <taxon>Acidobacteriota</taxon>
        <taxon>Terriglobia</taxon>
        <taxon>Terriglobales</taxon>
        <taxon>Acidobacteriaceae</taxon>
        <taxon>Terriglobus</taxon>
    </lineage>
</organism>
<evidence type="ECO:0000256" key="1">
    <source>
        <dbReference type="ARBA" id="ARBA00006521"/>
    </source>
</evidence>
<evidence type="ECO:0000259" key="10">
    <source>
        <dbReference type="SMART" id="SM00986"/>
    </source>
</evidence>
<evidence type="ECO:0000256" key="4">
    <source>
        <dbReference type="ARBA" id="ARBA00022723"/>
    </source>
</evidence>
<dbReference type="PANTHER" id="PTHR33693:SF9">
    <property type="entry name" value="TYPE-4 URACIL-DNA GLYCOSYLASE"/>
    <property type="match status" value="1"/>
</dbReference>
<reference evidence="11 12" key="1">
    <citation type="journal article" date="2012" name="Stand. Genomic Sci.">
        <title>Complete genome sequence of Terriglobus saanensis type strain SP1PR4(T), an Acidobacteria from tundra soil.</title>
        <authorList>
            <person name="Rawat S.R."/>
            <person name="Mannisto M.K."/>
            <person name="Starovoytov V."/>
            <person name="Goodwin L."/>
            <person name="Nolan M."/>
            <person name="Hauser L."/>
            <person name="Land M."/>
            <person name="Davenport K.W."/>
            <person name="Woyke T."/>
            <person name="Haggblom M.M."/>
        </authorList>
    </citation>
    <scope>NUCLEOTIDE SEQUENCE</scope>
    <source>
        <strain evidence="12">ATCC BAA-1853 / DSM 23119 / SP1PR4</strain>
    </source>
</reference>
<dbReference type="EMBL" id="CP002467">
    <property type="protein sequence ID" value="ADV82686.1"/>
    <property type="molecule type" value="Genomic_DNA"/>
</dbReference>
<dbReference type="AlphaFoldDB" id="E8V5S7"/>
<evidence type="ECO:0000256" key="7">
    <source>
        <dbReference type="ARBA" id="ARBA00023004"/>
    </source>
</evidence>
<evidence type="ECO:0000256" key="8">
    <source>
        <dbReference type="ARBA" id="ARBA00023014"/>
    </source>
</evidence>
<dbReference type="GO" id="GO:0051539">
    <property type="term" value="F:4 iron, 4 sulfur cluster binding"/>
    <property type="evidence" value="ECO:0007669"/>
    <property type="project" value="UniProtKB-KW"/>
</dbReference>
<evidence type="ECO:0000256" key="3">
    <source>
        <dbReference type="ARBA" id="ARBA00022485"/>
    </source>
</evidence>
<feature type="domain" description="Uracil-DNA glycosylase-like" evidence="10">
    <location>
        <begin position="45"/>
        <end position="196"/>
    </location>
</feature>
<dbReference type="HOGENOM" id="CLU_044815_1_3_0"/>
<keyword evidence="7" id="KW-0408">Iron</keyword>
<dbReference type="GO" id="GO:0006281">
    <property type="term" value="P:DNA repair"/>
    <property type="evidence" value="ECO:0007669"/>
    <property type="project" value="UniProtKB-KW"/>
</dbReference>
<keyword evidence="9" id="KW-0234">DNA repair</keyword>
<proteinExistence type="inferred from homology"/>
<dbReference type="InterPro" id="IPR005122">
    <property type="entry name" value="Uracil-DNA_glycosylase-like"/>
</dbReference>
<keyword evidence="6" id="KW-0378">Hydrolase</keyword>
<dbReference type="SUPFAM" id="SSF52141">
    <property type="entry name" value="Uracil-DNA glycosylase-like"/>
    <property type="match status" value="1"/>
</dbReference>
<dbReference type="STRING" id="401053.AciPR4_1880"/>
<name>E8V5S7_TERSS</name>
<dbReference type="eggNOG" id="COG1573">
    <property type="taxonomic scope" value="Bacteria"/>
</dbReference>
<keyword evidence="3" id="KW-0004">4Fe-4S</keyword>
<keyword evidence="4" id="KW-0479">Metal-binding</keyword>
<keyword evidence="12" id="KW-1185">Reference proteome</keyword>
<dbReference type="CDD" id="cd10030">
    <property type="entry name" value="UDG-F4_TTUDGA_SPO1dp_like"/>
    <property type="match status" value="1"/>
</dbReference>
<dbReference type="InterPro" id="IPR036895">
    <property type="entry name" value="Uracil-DNA_glycosylase-like_sf"/>
</dbReference>
<evidence type="ECO:0000256" key="9">
    <source>
        <dbReference type="ARBA" id="ARBA00023204"/>
    </source>
</evidence>
<dbReference type="KEGG" id="tsa:AciPR4_1880"/>
<dbReference type="InterPro" id="IPR051536">
    <property type="entry name" value="UDG_Type-4/5"/>
</dbReference>
<dbReference type="NCBIfam" id="TIGR03914">
    <property type="entry name" value="UDG_fam_dom"/>
    <property type="match status" value="1"/>
</dbReference>
<dbReference type="Pfam" id="PF03167">
    <property type="entry name" value="UDG"/>
    <property type="match status" value="1"/>
</dbReference>
<dbReference type="Proteomes" id="UP000006844">
    <property type="component" value="Chromosome"/>
</dbReference>
<dbReference type="GO" id="GO:0046872">
    <property type="term" value="F:metal ion binding"/>
    <property type="evidence" value="ECO:0007669"/>
    <property type="project" value="UniProtKB-KW"/>
</dbReference>
<evidence type="ECO:0000256" key="5">
    <source>
        <dbReference type="ARBA" id="ARBA00022763"/>
    </source>
</evidence>
<dbReference type="GO" id="GO:0097506">
    <property type="term" value="F:deaminated base DNA N-glycosylase activity"/>
    <property type="evidence" value="ECO:0007669"/>
    <property type="project" value="UniProtKB-ARBA"/>
</dbReference>
<keyword evidence="5" id="KW-0227">DNA damage</keyword>
<evidence type="ECO:0000256" key="2">
    <source>
        <dbReference type="ARBA" id="ARBA00019403"/>
    </source>
</evidence>
<dbReference type="NCBIfam" id="TIGR00758">
    <property type="entry name" value="UDG_fam4"/>
    <property type="match status" value="1"/>
</dbReference>
<evidence type="ECO:0000313" key="12">
    <source>
        <dbReference type="Proteomes" id="UP000006844"/>
    </source>
</evidence>
<evidence type="ECO:0000256" key="6">
    <source>
        <dbReference type="ARBA" id="ARBA00022801"/>
    </source>
</evidence>
<dbReference type="Gene3D" id="3.40.470.10">
    <property type="entry name" value="Uracil-DNA glycosylase-like domain"/>
    <property type="match status" value="1"/>
</dbReference>
<dbReference type="PANTHER" id="PTHR33693">
    <property type="entry name" value="TYPE-5 URACIL-DNA GLYCOSYLASE"/>
    <property type="match status" value="1"/>
</dbReference>
<accession>E8V5S7</accession>
<gene>
    <name evidence="11" type="ordered locus">AciPR4_1880</name>
</gene>
<keyword evidence="8" id="KW-0411">Iron-sulfur</keyword>
<sequence>MVQSESGISTAAPFVPAKHNLTAIREALPHCRGCELYRCATQVVPGAGRATVSIMLVGEQPGDQEDLQGKPFVDPAGEVLHRALAEISLDPAQIYVTNAVKHFKFVRNGKRRLHKNPRMSEITACRPWLLAEFDAIKPKIVLCLGASAAKSILGGTFGLMRDRGKILSTPFAEHVMATVHPSAVLRARDHATRDLLFRHLRDDLEAAFKFARHVA</sequence>